<reference evidence="1 2" key="1">
    <citation type="submission" date="2020-01" db="EMBL/GenBank/DDBJ databases">
        <authorList>
            <person name="Kim M.K."/>
        </authorList>
    </citation>
    <scope>NUCLEOTIDE SEQUENCE [LARGE SCALE GENOMIC DNA]</scope>
    <source>
        <strain evidence="1 2">BT213</strain>
    </source>
</reference>
<dbReference type="RefSeq" id="WP_162347786.1">
    <property type="nucleotide sequence ID" value="NZ_JAAEAA010000038.1"/>
</dbReference>
<accession>A0A6B2HA63</accession>
<keyword evidence="2" id="KW-1185">Reference proteome</keyword>
<dbReference type="Proteomes" id="UP000478546">
    <property type="component" value="Unassembled WGS sequence"/>
</dbReference>
<gene>
    <name evidence="1" type="ORF">GWO68_17510</name>
</gene>
<evidence type="ECO:0000313" key="1">
    <source>
        <dbReference type="EMBL" id="NDK57727.1"/>
    </source>
</evidence>
<evidence type="ECO:0008006" key="3">
    <source>
        <dbReference type="Google" id="ProtNLM"/>
    </source>
</evidence>
<organism evidence="1 2">
    <name type="scientific">Pontibacter fetidus</name>
    <dbReference type="NCBI Taxonomy" id="2700082"/>
    <lineage>
        <taxon>Bacteria</taxon>
        <taxon>Pseudomonadati</taxon>
        <taxon>Bacteroidota</taxon>
        <taxon>Cytophagia</taxon>
        <taxon>Cytophagales</taxon>
        <taxon>Hymenobacteraceae</taxon>
        <taxon>Pontibacter</taxon>
    </lineage>
</organism>
<proteinExistence type="predicted"/>
<name>A0A6B2HA63_9BACT</name>
<comment type="caution">
    <text evidence="1">The sequence shown here is derived from an EMBL/GenBank/DDBJ whole genome shotgun (WGS) entry which is preliminary data.</text>
</comment>
<sequence length="135" mass="15754">MFEFENSYLLLWVDTTIHLMYSDWLRPVTTEEYREGNNLLLEQLREKDIQNWIADSSRLGDISQEDEKWTLQEFVPALAASNLLKLARIGGEDTGSHAKFEQFVKRAEPIYIGNIQVRQFITYKEAADWVGEIPV</sequence>
<dbReference type="AlphaFoldDB" id="A0A6B2HA63"/>
<dbReference type="EMBL" id="JAAEAA010000038">
    <property type="protein sequence ID" value="NDK57727.1"/>
    <property type="molecule type" value="Genomic_DNA"/>
</dbReference>
<protein>
    <recommendedName>
        <fullName evidence="3">STAS/SEC14 domain-containing protein</fullName>
    </recommendedName>
</protein>
<evidence type="ECO:0000313" key="2">
    <source>
        <dbReference type="Proteomes" id="UP000478546"/>
    </source>
</evidence>